<name>A0A7M1B787_9BACT</name>
<proteinExistence type="predicted"/>
<dbReference type="RefSeq" id="WP_193111785.1">
    <property type="nucleotide sequence ID" value="NZ_CP041406.1"/>
</dbReference>
<keyword evidence="1" id="KW-0812">Transmembrane</keyword>
<protein>
    <submittedName>
        <fullName evidence="2">Uncharacterized protein</fullName>
    </submittedName>
</protein>
<evidence type="ECO:0000313" key="2">
    <source>
        <dbReference type="EMBL" id="QOP45540.1"/>
    </source>
</evidence>
<dbReference type="KEGG" id="spal:FM071_04280"/>
<reference evidence="2 3" key="1">
    <citation type="submission" date="2019-07" db="EMBL/GenBank/DDBJ databases">
        <title>Sulfurimonas paralvinellae sp. nov., a novel mesophilic, hydrogen- and sulfur-oxidizing chemolithoautotroph within the Epsilonproteo- bacteria isolated from a deep-sea hydrothermal vent polychaete nest, reclassification of Thiomicrospira denitrificans as Sulfurimonas denitrificans comb. nov. and emended description of the genus Sulfurimonas.</title>
        <authorList>
            <person name="Wang S."/>
            <person name="Jiang L."/>
            <person name="Shao Z."/>
        </authorList>
    </citation>
    <scope>NUCLEOTIDE SEQUENCE [LARGE SCALE GENOMIC DNA]</scope>
    <source>
        <strain evidence="2 3">GO25</strain>
    </source>
</reference>
<keyword evidence="1" id="KW-1133">Transmembrane helix</keyword>
<keyword evidence="3" id="KW-1185">Reference proteome</keyword>
<keyword evidence="1" id="KW-0472">Membrane</keyword>
<feature type="transmembrane region" description="Helical" evidence="1">
    <location>
        <begin position="90"/>
        <end position="108"/>
    </location>
</feature>
<dbReference type="Proteomes" id="UP000593580">
    <property type="component" value="Chromosome"/>
</dbReference>
<dbReference type="EMBL" id="CP041406">
    <property type="protein sequence ID" value="QOP45540.1"/>
    <property type="molecule type" value="Genomic_DNA"/>
</dbReference>
<sequence length="113" mass="13619">MLREFYAQRVFLTYMLNDHELSRKQITEIKDKIFYKQLKTTTTIIFTLFLMAISFVSYYYSTTIFIEPAKYQKVIEILSKLSPFHPENELFAYTNIMAIFALLLLKTYEKWSK</sequence>
<gene>
    <name evidence="2" type="ORF">FM071_04280</name>
</gene>
<feature type="transmembrane region" description="Helical" evidence="1">
    <location>
        <begin position="40"/>
        <end position="60"/>
    </location>
</feature>
<evidence type="ECO:0000313" key="3">
    <source>
        <dbReference type="Proteomes" id="UP000593580"/>
    </source>
</evidence>
<organism evidence="2 3">
    <name type="scientific">Sulfurimonas paralvinellae</name>
    <dbReference type="NCBI Taxonomy" id="317658"/>
    <lineage>
        <taxon>Bacteria</taxon>
        <taxon>Pseudomonadati</taxon>
        <taxon>Campylobacterota</taxon>
        <taxon>Epsilonproteobacteria</taxon>
        <taxon>Campylobacterales</taxon>
        <taxon>Sulfurimonadaceae</taxon>
        <taxon>Sulfurimonas</taxon>
    </lineage>
</organism>
<evidence type="ECO:0000256" key="1">
    <source>
        <dbReference type="SAM" id="Phobius"/>
    </source>
</evidence>
<accession>A0A7M1B787</accession>
<dbReference type="AlphaFoldDB" id="A0A7M1B787"/>